<dbReference type="AlphaFoldDB" id="A0A0R3SML2"/>
<dbReference type="SUPFAM" id="SSF56112">
    <property type="entry name" value="Protein kinase-like (PK-like)"/>
    <property type="match status" value="1"/>
</dbReference>
<evidence type="ECO:0000256" key="2">
    <source>
        <dbReference type="ARBA" id="ARBA00023264"/>
    </source>
</evidence>
<dbReference type="Pfam" id="PF01633">
    <property type="entry name" value="Choline_kinase"/>
    <property type="match status" value="1"/>
</dbReference>
<evidence type="ECO:0000313" key="4">
    <source>
        <dbReference type="EMBL" id="VDL58493.1"/>
    </source>
</evidence>
<organism evidence="6">
    <name type="scientific">Hymenolepis diminuta</name>
    <name type="common">Rat tapeworm</name>
    <dbReference type="NCBI Taxonomy" id="6216"/>
    <lineage>
        <taxon>Eukaryota</taxon>
        <taxon>Metazoa</taxon>
        <taxon>Spiralia</taxon>
        <taxon>Lophotrochozoa</taxon>
        <taxon>Platyhelminthes</taxon>
        <taxon>Cestoda</taxon>
        <taxon>Eucestoda</taxon>
        <taxon>Cyclophyllidea</taxon>
        <taxon>Hymenolepididae</taxon>
        <taxon>Hymenolepis</taxon>
    </lineage>
</organism>
<evidence type="ECO:0000256" key="3">
    <source>
        <dbReference type="ARBA" id="ARBA00038211"/>
    </source>
</evidence>
<evidence type="ECO:0000313" key="5">
    <source>
        <dbReference type="Proteomes" id="UP000274504"/>
    </source>
</evidence>
<reference evidence="6" key="1">
    <citation type="submission" date="2017-02" db="UniProtKB">
        <authorList>
            <consortium name="WormBaseParasite"/>
        </authorList>
    </citation>
    <scope>IDENTIFICATION</scope>
</reference>
<dbReference type="PANTHER" id="PTHR22603">
    <property type="entry name" value="CHOLINE/ETHANOALAMINE KINASE"/>
    <property type="match status" value="1"/>
</dbReference>
<gene>
    <name evidence="4" type="ORF">HDID_LOCUS6175</name>
</gene>
<keyword evidence="1" id="KW-0444">Lipid biosynthesis</keyword>
<comment type="similarity">
    <text evidence="3">Belongs to the choline/ethanolamine kinase family.</text>
</comment>
<dbReference type="PANTHER" id="PTHR22603:SF93">
    <property type="entry name" value="RE24176P"/>
    <property type="match status" value="1"/>
</dbReference>
<reference evidence="4 5" key="2">
    <citation type="submission" date="2018-11" db="EMBL/GenBank/DDBJ databases">
        <authorList>
            <consortium name="Pathogen Informatics"/>
        </authorList>
    </citation>
    <scope>NUCLEOTIDE SEQUENCE [LARGE SCALE GENOMIC DNA]</scope>
</reference>
<dbReference type="GO" id="GO:0004305">
    <property type="term" value="F:ethanolamine kinase activity"/>
    <property type="evidence" value="ECO:0007669"/>
    <property type="project" value="TreeGrafter"/>
</dbReference>
<name>A0A0R3SML2_HYMDI</name>
<dbReference type="GO" id="GO:0004103">
    <property type="term" value="F:choline kinase activity"/>
    <property type="evidence" value="ECO:0007669"/>
    <property type="project" value="TreeGrafter"/>
</dbReference>
<keyword evidence="1" id="KW-0443">Lipid metabolism</keyword>
<dbReference type="InterPro" id="IPR011009">
    <property type="entry name" value="Kinase-like_dom_sf"/>
</dbReference>
<protein>
    <submittedName>
        <fullName evidence="6">Choline/ethanolamine kinase</fullName>
    </submittedName>
</protein>
<dbReference type="GO" id="GO:0005737">
    <property type="term" value="C:cytoplasm"/>
    <property type="evidence" value="ECO:0007669"/>
    <property type="project" value="TreeGrafter"/>
</dbReference>
<dbReference type="GO" id="GO:0006646">
    <property type="term" value="P:phosphatidylethanolamine biosynthetic process"/>
    <property type="evidence" value="ECO:0007669"/>
    <property type="project" value="TreeGrafter"/>
</dbReference>
<dbReference type="Proteomes" id="UP000274504">
    <property type="component" value="Unassembled WGS sequence"/>
</dbReference>
<keyword evidence="1" id="KW-0594">Phospholipid biosynthesis</keyword>
<evidence type="ECO:0000313" key="6">
    <source>
        <dbReference type="WBParaSite" id="HDID_0000617701-mRNA-1"/>
    </source>
</evidence>
<dbReference type="Gene3D" id="3.90.1200.10">
    <property type="match status" value="1"/>
</dbReference>
<keyword evidence="2" id="KW-1208">Phospholipid metabolism</keyword>
<proteinExistence type="inferred from homology"/>
<dbReference type="WBParaSite" id="HDID_0000617701-mRNA-1">
    <property type="protein sequence ID" value="HDID_0000617701-mRNA-1"/>
    <property type="gene ID" value="HDID_0000617701"/>
</dbReference>
<dbReference type="EMBL" id="UYSG01004410">
    <property type="protein sequence ID" value="VDL58493.1"/>
    <property type="molecule type" value="Genomic_DNA"/>
</dbReference>
<sequence>MDRFPVRFCHNDVQENNLLLYKDPSKRGWYRILTIDYEYSSYNFRCFDVGNFFNEWTYDNVYPHSPGFAYYPDAYPSREAQVIGSVILIYFRFFIVDE</sequence>
<accession>A0A0R3SML2</accession>
<dbReference type="STRING" id="6216.A0A0R3SML2"/>
<dbReference type="OrthoDB" id="3649325at2759"/>
<evidence type="ECO:0000256" key="1">
    <source>
        <dbReference type="ARBA" id="ARBA00023209"/>
    </source>
</evidence>